<name>A0A936ZS75_9BURK</name>
<organism evidence="4 5">
    <name type="scientific">Ramlibacter aurantiacus</name>
    <dbReference type="NCBI Taxonomy" id="2801330"/>
    <lineage>
        <taxon>Bacteria</taxon>
        <taxon>Pseudomonadati</taxon>
        <taxon>Pseudomonadota</taxon>
        <taxon>Betaproteobacteria</taxon>
        <taxon>Burkholderiales</taxon>
        <taxon>Comamonadaceae</taxon>
        <taxon>Ramlibacter</taxon>
    </lineage>
</organism>
<dbReference type="GO" id="GO:0006749">
    <property type="term" value="P:glutathione metabolic process"/>
    <property type="evidence" value="ECO:0007669"/>
    <property type="project" value="TreeGrafter"/>
</dbReference>
<evidence type="ECO:0000259" key="3">
    <source>
        <dbReference type="Pfam" id="PF19278"/>
    </source>
</evidence>
<dbReference type="Pfam" id="PF05378">
    <property type="entry name" value="Hydant_A_N"/>
    <property type="match status" value="1"/>
</dbReference>
<feature type="domain" description="Hydantoinase A/oxoprolinase" evidence="1">
    <location>
        <begin position="196"/>
        <end position="487"/>
    </location>
</feature>
<dbReference type="GO" id="GO:0017168">
    <property type="term" value="F:5-oxoprolinase (ATP-hydrolyzing) activity"/>
    <property type="evidence" value="ECO:0007669"/>
    <property type="project" value="TreeGrafter"/>
</dbReference>
<dbReference type="EMBL" id="JAEQNA010000009">
    <property type="protein sequence ID" value="MBL0422701.1"/>
    <property type="molecule type" value="Genomic_DNA"/>
</dbReference>
<dbReference type="InterPro" id="IPR049517">
    <property type="entry name" value="ACX-like_C"/>
</dbReference>
<dbReference type="GO" id="GO:0005829">
    <property type="term" value="C:cytosol"/>
    <property type="evidence" value="ECO:0007669"/>
    <property type="project" value="TreeGrafter"/>
</dbReference>
<feature type="domain" description="Hydantoinase/oxoprolinase N-terminal" evidence="2">
    <location>
        <begin position="4"/>
        <end position="175"/>
    </location>
</feature>
<dbReference type="InterPro" id="IPR002821">
    <property type="entry name" value="Hydantoinase_A"/>
</dbReference>
<keyword evidence="5" id="KW-1185">Reference proteome</keyword>
<dbReference type="Proteomes" id="UP000613011">
    <property type="component" value="Unassembled WGS sequence"/>
</dbReference>
<evidence type="ECO:0000259" key="1">
    <source>
        <dbReference type="Pfam" id="PF01968"/>
    </source>
</evidence>
<dbReference type="InterPro" id="IPR008040">
    <property type="entry name" value="Hydant_A_N"/>
</dbReference>
<dbReference type="Pfam" id="PF01968">
    <property type="entry name" value="Hydantoinase_A"/>
    <property type="match status" value="1"/>
</dbReference>
<evidence type="ECO:0000313" key="5">
    <source>
        <dbReference type="Proteomes" id="UP000613011"/>
    </source>
</evidence>
<comment type="caution">
    <text evidence="4">The sequence shown here is derived from an EMBL/GenBank/DDBJ whole genome shotgun (WGS) entry which is preliminary data.</text>
</comment>
<evidence type="ECO:0000259" key="2">
    <source>
        <dbReference type="Pfam" id="PF05378"/>
    </source>
</evidence>
<proteinExistence type="predicted"/>
<dbReference type="AlphaFoldDB" id="A0A936ZS75"/>
<evidence type="ECO:0000313" key="4">
    <source>
        <dbReference type="EMBL" id="MBL0422701.1"/>
    </source>
</evidence>
<sequence length="691" mass="73144">MNSIGVDIGGTFTDLVGWRDGELVISKTLTTPANPTEGVVTALKLAETRLGELDEFLHGSTIAINTVLERKGSATALVTTEGFRDVYEIARGNRPDAFDIHFQRPEPLVPRHLRFEARERLNARGEVLAPLDEDGLRAIAARLRELGIGAVAVCFLHAYANPAHEIAAGRILREAYPGLFVTLSHEILREFREYERTSTTVLNAYVGPRVARYLRTLESHLGEQGFGGAIQIMRSNGGSMSLAHASVEPVSMMESGPVAGMIGAGAVARLLGIRQAIGFDMGGTTAKATLITDGVPGIEEGYYIGGYATGHPMQLPVVAIVEVGTGGGSIAWRDGAGGLHVGPQSAGSDPGPVCYGRGGTEPTITDANVILGRLNPDRFLGGGMGLDLEAARRAMASRVGDPIGLSTEEAALGVVRIADSAMALAVRAVSVRKGVDPRDAAMIAFGGAGPVHAAALCKEIYIPTLVIPKLPGNFSALGMLLAPWRHDWVRTLVGVLGRLDGPQVQASFEELLAAAHKQLAADELDPARAVFELGADLRYKGQEHTIPVPVPSADALAGAHQVVTDTFHALHDMRYGHAAAGETIEVANLRLTVTVPREGDSVQDFLGQAFEPEAPRPEQTRPVICDDSGQPVPARILWRPGLPPGFTVEGPAVIEEPNSTTVIYPGDVARVTEHGHLVVSIHLPQGEGEAR</sequence>
<accession>A0A936ZS75</accession>
<dbReference type="RefSeq" id="WP_201685838.1">
    <property type="nucleotide sequence ID" value="NZ_JAEQNA010000009.1"/>
</dbReference>
<feature type="domain" description="Acetophenone carboxylase-like C-terminal" evidence="3">
    <location>
        <begin position="503"/>
        <end position="674"/>
    </location>
</feature>
<dbReference type="PANTHER" id="PTHR11365:SF23">
    <property type="entry name" value="HYPOTHETICAL 5-OXOPROLINASE (EUROFUNG)-RELATED"/>
    <property type="match status" value="1"/>
</dbReference>
<dbReference type="Pfam" id="PF19278">
    <property type="entry name" value="Hydant_A_C"/>
    <property type="match status" value="1"/>
</dbReference>
<gene>
    <name evidence="4" type="ORF">JI739_20370</name>
</gene>
<protein>
    <submittedName>
        <fullName evidence="4">Hydantoinase/oxoprolinase family protein</fullName>
    </submittedName>
</protein>
<reference evidence="4" key="1">
    <citation type="submission" date="2021-01" db="EMBL/GenBank/DDBJ databases">
        <title>Ramlibacter sp. strain AW1 16S ribosomal RNA gene Genome sequencing and assembly.</title>
        <authorList>
            <person name="Kang M."/>
        </authorList>
    </citation>
    <scope>NUCLEOTIDE SEQUENCE</scope>
    <source>
        <strain evidence="4">AW1</strain>
    </source>
</reference>
<dbReference type="PANTHER" id="PTHR11365">
    <property type="entry name" value="5-OXOPROLINASE RELATED"/>
    <property type="match status" value="1"/>
</dbReference>
<dbReference type="InterPro" id="IPR045079">
    <property type="entry name" value="Oxoprolinase-like"/>
</dbReference>